<sequence>MNAMFPFWGSTCWGSEPVSSKAYQERKLRFLKLMRNDLEARLAGLNAAIETIERQISREDSIIGSPA</sequence>
<accession>A0ABV0JTE6</accession>
<evidence type="ECO:0000313" key="2">
    <source>
        <dbReference type="EMBL" id="MEP0866687.1"/>
    </source>
</evidence>
<gene>
    <name evidence="2" type="ORF">NDI37_19730</name>
</gene>
<reference evidence="2 3" key="1">
    <citation type="submission" date="2022-04" db="EMBL/GenBank/DDBJ databases">
        <title>Positive selection, recombination, and allopatry shape intraspecific diversity of widespread and dominant cyanobacteria.</title>
        <authorList>
            <person name="Wei J."/>
            <person name="Shu W."/>
            <person name="Hu C."/>
        </authorList>
    </citation>
    <scope>NUCLEOTIDE SEQUENCE [LARGE SCALE GENOMIC DNA]</scope>
    <source>
        <strain evidence="2 3">GB2-A5</strain>
    </source>
</reference>
<name>A0ABV0JTE6_9CYAN</name>
<comment type="caution">
    <text evidence="2">The sequence shown here is derived from an EMBL/GenBank/DDBJ whole genome shotgun (WGS) entry which is preliminary data.</text>
</comment>
<dbReference type="Proteomes" id="UP001442494">
    <property type="component" value="Unassembled WGS sequence"/>
</dbReference>
<evidence type="ECO:0000313" key="3">
    <source>
        <dbReference type="Proteomes" id="UP001442494"/>
    </source>
</evidence>
<proteinExistence type="predicted"/>
<keyword evidence="1" id="KW-0175">Coiled coil</keyword>
<organism evidence="2 3">
    <name type="scientific">Funiculus sociatus GB2-A5</name>
    <dbReference type="NCBI Taxonomy" id="2933946"/>
    <lineage>
        <taxon>Bacteria</taxon>
        <taxon>Bacillati</taxon>
        <taxon>Cyanobacteriota</taxon>
        <taxon>Cyanophyceae</taxon>
        <taxon>Coleofasciculales</taxon>
        <taxon>Coleofasciculaceae</taxon>
        <taxon>Funiculus</taxon>
    </lineage>
</organism>
<evidence type="ECO:0000256" key="1">
    <source>
        <dbReference type="SAM" id="Coils"/>
    </source>
</evidence>
<dbReference type="EMBL" id="JAMPKK010000049">
    <property type="protein sequence ID" value="MEP0866687.1"/>
    <property type="molecule type" value="Genomic_DNA"/>
</dbReference>
<protein>
    <submittedName>
        <fullName evidence="2">Uncharacterized protein</fullName>
    </submittedName>
</protein>
<feature type="coiled-coil region" evidence="1">
    <location>
        <begin position="28"/>
        <end position="55"/>
    </location>
</feature>
<keyword evidence="3" id="KW-1185">Reference proteome</keyword>